<feature type="compositionally biased region" description="Polar residues" evidence="2">
    <location>
        <begin position="4566"/>
        <end position="4577"/>
    </location>
</feature>
<feature type="region of interest" description="Disordered" evidence="2">
    <location>
        <begin position="401"/>
        <end position="450"/>
    </location>
</feature>
<feature type="region of interest" description="Disordered" evidence="2">
    <location>
        <begin position="3536"/>
        <end position="3588"/>
    </location>
</feature>
<evidence type="ECO:0000313" key="4">
    <source>
        <dbReference type="Proteomes" id="UP000196402"/>
    </source>
</evidence>
<feature type="region of interest" description="Disordered" evidence="2">
    <location>
        <begin position="4013"/>
        <end position="4043"/>
    </location>
</feature>
<feature type="region of interest" description="Disordered" evidence="2">
    <location>
        <begin position="2945"/>
        <end position="2979"/>
    </location>
</feature>
<name>A0A1G4GZ40_PLAVI</name>
<feature type="compositionally biased region" description="Polar residues" evidence="2">
    <location>
        <begin position="429"/>
        <end position="448"/>
    </location>
</feature>
<feature type="compositionally biased region" description="Polar residues" evidence="2">
    <location>
        <begin position="1549"/>
        <end position="1562"/>
    </location>
</feature>
<feature type="compositionally biased region" description="Acidic residues" evidence="2">
    <location>
        <begin position="1058"/>
        <end position="1074"/>
    </location>
</feature>
<feature type="compositionally biased region" description="Basic and acidic residues" evidence="2">
    <location>
        <begin position="2740"/>
        <end position="2750"/>
    </location>
</feature>
<gene>
    <name evidence="3" type="ORF">PVT01_100031800</name>
</gene>
<feature type="region of interest" description="Disordered" evidence="2">
    <location>
        <begin position="3501"/>
        <end position="3524"/>
    </location>
</feature>
<feature type="region of interest" description="Disordered" evidence="2">
    <location>
        <begin position="717"/>
        <end position="747"/>
    </location>
</feature>
<organism evidence="3 4">
    <name type="scientific">Plasmodium vivax</name>
    <name type="common">malaria parasite P. vivax</name>
    <dbReference type="NCBI Taxonomy" id="5855"/>
    <lineage>
        <taxon>Eukaryota</taxon>
        <taxon>Sar</taxon>
        <taxon>Alveolata</taxon>
        <taxon>Apicomplexa</taxon>
        <taxon>Aconoidasida</taxon>
        <taxon>Haemosporida</taxon>
        <taxon>Plasmodiidae</taxon>
        <taxon>Plasmodium</taxon>
        <taxon>Plasmodium (Plasmodium)</taxon>
    </lineage>
</organism>
<feature type="region of interest" description="Disordered" evidence="2">
    <location>
        <begin position="4543"/>
        <end position="4577"/>
    </location>
</feature>
<feature type="region of interest" description="Disordered" evidence="2">
    <location>
        <begin position="220"/>
        <end position="289"/>
    </location>
</feature>
<feature type="compositionally biased region" description="Basic and acidic residues" evidence="2">
    <location>
        <begin position="1429"/>
        <end position="1448"/>
    </location>
</feature>
<dbReference type="VEuPathDB" id="PlasmoDB:PVPAM_100035600"/>
<feature type="compositionally biased region" description="Gly residues" evidence="2">
    <location>
        <begin position="3505"/>
        <end position="3521"/>
    </location>
</feature>
<keyword evidence="1" id="KW-0175">Coiled coil</keyword>
<feature type="compositionally biased region" description="Basic and acidic residues" evidence="2">
    <location>
        <begin position="2690"/>
        <end position="2700"/>
    </location>
</feature>
<feature type="compositionally biased region" description="Polar residues" evidence="2">
    <location>
        <begin position="74"/>
        <end position="88"/>
    </location>
</feature>
<feature type="compositionally biased region" description="Low complexity" evidence="2">
    <location>
        <begin position="136"/>
        <end position="149"/>
    </location>
</feature>
<feature type="compositionally biased region" description="Basic and acidic residues" evidence="2">
    <location>
        <begin position="4148"/>
        <end position="4164"/>
    </location>
</feature>
<reference evidence="3 4" key="1">
    <citation type="submission" date="2016-07" db="EMBL/GenBank/DDBJ databases">
        <authorList>
            <consortium name="Pathogen Informatics"/>
        </authorList>
    </citation>
    <scope>NUCLEOTIDE SEQUENCE [LARGE SCALE GENOMIC DNA]</scope>
</reference>
<feature type="compositionally biased region" description="Polar residues" evidence="2">
    <location>
        <begin position="765"/>
        <end position="774"/>
    </location>
</feature>
<proteinExistence type="predicted"/>
<dbReference type="eggNOG" id="ENOG502QX7X">
    <property type="taxonomic scope" value="Eukaryota"/>
</dbReference>
<evidence type="ECO:0000256" key="2">
    <source>
        <dbReference type="SAM" id="MobiDB-lite"/>
    </source>
</evidence>
<dbReference type="Proteomes" id="UP000196402">
    <property type="component" value="Chromosome 10"/>
</dbReference>
<evidence type="ECO:0000313" key="3">
    <source>
        <dbReference type="EMBL" id="SCO67849.1"/>
    </source>
</evidence>
<feature type="compositionally biased region" description="Acidic residues" evidence="2">
    <location>
        <begin position="2945"/>
        <end position="2955"/>
    </location>
</feature>
<accession>A0A1G4GZ40</accession>
<feature type="compositionally biased region" description="Basic residues" evidence="2">
    <location>
        <begin position="4167"/>
        <end position="4181"/>
    </location>
</feature>
<sequence length="4663" mass="525628">MSDNQCPSVGSSVDSTLFNVLAAGRDKSKKTLEEIKALQERNKTLMRNELREYRIVNQLFSEHMRSVPGLLSTLGDSSQLGGTPQEGAQSVGEEGEDPICVSNRHDHSPGVNNPVHHPSTHLEENTHTAENETTEEGAAAWAPPENEGGQISKPEEPPQKGDPYAGLPSRMNLLQLKQKIERQRLTLSDVKGYQTNAMLLSEVKKIRQLSFSGGVVVKSGEMGDHEGGGGMGENEGGGGMGENEGGGEMGDLERGNRTGDQDPHSKLPPREEATTWRTPNIEEQNGCTKGGGIIEQLLMSSDFRSSLSSKGAQGEPLGESFAVALSGASNKLSSPDRDVDEEADGVGKTKQFLYSTGSVGDVAPPSSGELGASEVSQRREASPCRSTSQCVGISRIDSQYFTGEPLGGGNSGESLPDGAHPQRGKGAKGSSNHSLVTNRHSKGNQTDRQPVEVTIRLSKVKVEERFKKKLQFYDHFCLSICVPTSYEGGSNRVGEEARRRSVSANDTTTCRVQPMGDELDLPILERTPMEGGGKECKCGRSGKCVNHTKGRNEGKTRGQDVSIRYETFFLKSNHVNGNFISFGEDVHYKVERQLLESVERVAILLCASEYEQPGRKKKKKKKKNSSKLYTLQRNSVTIVKSLNRPFVVPDWYEILAYGEVPFIPKVDVEAPLRELRLPLGGSSSHVAKRPLVMVHLQLAMLCQSDGGGNCHLLIKDNTSGGRSLTEPARREGVEPQEGGSRPDVMEHVTPPQRIIQSCESNCSYSTGGHNSQGGLTEKGETNQAGASPQTVEPHTTPNANDVLYIYLHRMVNLSKRRFDDISICVRFTREEKYDCRGFTLEEEKAFNFLVNSKRRLTEIREVILEVWRGHQRGDYKGETRRDCLGIVNIPLEDLIQKEQVICLEKQFEMTHQFYENVNFLFGVILVRGQKDRQERVQQFCEHYIESYSIEGRHSLSKGGARSDESLRSSVLSGFAPSGGEPPIGGNFAQSDSHPPGEARSSVSISEQYFIYDSESLHSREYYVYELQREVLQKDVRSGALIASVVERAAGGGQTSDDAVGDDEGGDDEGGDSEGGDDKGGDYQKIWEQRGDYQRMGEQIRSGQKTLPRRTKRRGEDPTAYLRVEFLKEELLLRGMKEETVHLMIKDMKKNATKNKDKYILKTHVEEYIEKIFTKWERLTNKLFIRNKKKMLLNDVCAYLDSLYIDDDRYMSKEEFFLFFQEVGIVFVDSTVFDELCLLFFDKERKEIYFSAFSSLIIKRGVEELKNTVYGYDILLRLFGSFHQNEVTIEWLENELVKINPQKRNYYSERIKRHFSSEALRNSSADQGTADQNLGRFLREEENVCSCTSLLFLHSIRFMLTKFNNNDFSNEDLFFLVKYLLQTQCNYSRTDVCVLVNVIKGIESVNLSFFLALYHMYVQRHSSGGEQGEVEGKRSLVGDGKEGSADERSGNSMVVSSPRGGAQAGGASCHEYGRGEEGGQVSLSMSKQSDQEEALLTGGPDKRSEITQGGFPIEEENTLRGKCQTDGQADGQADAQKDAPNYDGAKEPPTSITETPTNRSSVSGLKESRRKGPPAGHTTARRASNDAPSNVKRHKNMSITNTRPFCNATDERKDSSSRLRKDIMKGFKNVVIILHGKIMSGLLTVQHISECLFRYFGRRRRKDPNEQNDKVELLMLFDLLGLYTSYEIAQKVLNWYAREVALNRGRDNHHGMEATNGMEATTWGENPFEGRRHGNPPLLQDFTAINHEHNIKKIIERYCLNEGVGGNIFSGSTLEDFFSLLKEKDIGIDAFSKRNIFTYSDFYATVEKLHLDFSRNYVRLLFSNLLTYDLTSFTSVNSKLIFFDCMEAYWLSWNRAHFEFHGGGKRAEAYAGKSAEAHAGKSADAHAGRSAGTLLDSVKQRRKELAIFKKANQEGNPNRGRDTPHKSRLLLVREEWATSVEKSFPVRDPTSGETHTLTNLPLYSLFFYLSENGTLRGEELIKQFFFMNMFRCEMNSVNVDDYASESYTFYDFWQMCKDKWVTQGDCGEDDSFREDLLRLIVLVNGDHHGGEAAIRKGHTERMHPTGGPNIAKSTSSMQTLLKGKTHLFSKNFKKNLGILRLAVENLGKGIANVSHSPLGPCLGRSRSAVSQSAISFNANWNRSGSYDASLGRRTGSTHTGEAPLEEFLKRNKHVVGYIREFFYLFVFCCKVANNESVDLSFHEQEWVFYRGKLKAHYSQGGENKHTNAPADGAKRRQKDRCSHSPFLYKEVRICCEEKKFTSQEYKGAVYPYLLLLSDLLKRIVHIYKEGHAAYMSKRFVLNYEEKNARITFLHRVENIMTRSGSFDSKEWNKLYSIFEALNIRVSEFLLNLWSCLEVNNYIVKLPNGVTLFNDCYNTMWDLMRPKGSSRSSLWGDFPSGRKRNSPGKSSTPQGRNKTDHLSDEWKELYVKNVKYGMAFNKLVLSDVRGVNLRSLLHSKYITQDETFTTHMTNLYVRALFNECILTGLNINRLFAHIDKKDSFIYVLSKNFNHIFSEEDIALFVKKYSFVVDMTSLHLRDSCHNFFSTKNFLHDLYRQGEYYNAELRGKLFRFFFKNEKVFFCKHHQCIMHTNFEPMDKHHFFISCDKLKNILSLHGLFLSWAELYDFFQPLNKFCVIYDSRKFELHEVGKPGPYILKAYINLPNLLRLAGEAAARGGAAHGGGEDCTPQDNRKREDVERSASKNCFHKKDSYAEEMPEGELHSGISPLRKEPLGKGATPRGEEIAKEEEQKKSLPLDSEAVYKGVAKTKEPPRTYFYHFRFNNLTMGRILFFFFIKLANLKSKSDLTHGQMYYGIKRAGKKDIVKKELKNACHLLLNLEEKKLNSIIPDDFVLKKEAFRNGVHLNLFLLRDRLDILFGEDNSSPIHVHQFVHFFDAEKDAVSFSNYKFVYNFSYEWVNRMRMKDEYVSRECCEALLAEFRLPDVADDSDGEEEEPTANVTELRDASEEESDVKKKKENFQNGVEDEKLVWCTSPVRNATPPAALKDIREDPPGRDPLWKDELVKRFGRNIKGKWKKILMPIFHRKEFYAHRFRIVIKEFTGMKKFLRKVEREKCRGGDPNVANKLTQPNGANRPNRSNHSNHSNQPSAPISLSYFCCFSMKEIVLENLCTGSATPLGGEAKRGGDTLHVNYLFEHTFSTVREKDIITLFEHNQKIFKLKLLHEGSIIAEADLHILEMLSIMRNEEKKSHKIFCFIPTDADNKNILFLDVDMYYERTKMGSGDPIFDTSHRVVGPNFCVEQLAEESSHQAPHQVDLAKFNSSIVSASEKRGSNKEKLIKRTQFGGGLGWCGGKSAHPTHGEDDTTSLHRRTNCTLVDGRQGRDAFDRLDRVDGLTASPVVRPRITNGTTQVNRACSGEYVWLRDGREGGTARRGGDADEGDAQTNCAAPKAITLADGILEGHACRENPKRKHISGAQYQIRDKERNMNRCKPPTSYICLTVKGVILPAWLIRKMINRLSGKGDAGQRGDDVFVAVYVEVHQRMGPPAGGGSDGSRGSGGSGEGTYELLSRSIPQMVSDESLESAGEEGVVTNGASADGGKAEGYGGNHQGVVNPGEQTHPPREESQKESMQLLKEEETKRQEGNHWSGKQLSIHNLKINHREAIKSGGNPHVEGKITVKALISLNHLCEDVTIGEHLFKIKNILHENEDVVFCWESLFHGVYGEKALFQKEVEEEVRKMLLDSSDVQMGSTERVLMRSNPQMVRHPEEEVEKLAIVPHVEGDKRGDETVMGRKCSIEKKKKENSIVHFNSGRGGGAPRAKQLIGYVSLECEMKRTEDERNCKKRDHFEIPNFVKIYFLKKNKNNDYLVKEKNDMFGKTTLEKLFGEVLRRVSYRKYVQVDALVDALSDSIYANYVDYVIRLYRHYVGADTSLFFPVESILLILALRKLSSHFSNVMMHLFREVHQCSGGVNCLGVIEWSHFVKCMLKAQCGSSKGGGITVGRSVRSVKRERIGGAANQGKPPHQLYHKSRKREGKKTNMFASTSSWGSSFSAFTQGETEDGTSSTASSSAERHREGEAPLRGTHRVKGVNPLSQRDWCLLNHWERWHLHKNGKSCFFLLLFLNDMTIFYREKKRAGRSDQLDMLTHTCGHAQVKGKECPLHRSHHLSGPAIASGLSRRCKLPNGVVCADRGRSGERSRQRGEHQNKQLLKHPHSLKTCSRRGNHLESLDRHSHRRRATLSKHPSRDAAPGETYTRSTSAADPFARERKGKKRTSIYHYRQLRGESKVTPLSDSTDEECTNGVNSFTVLGRNLYRDRERQPHELHFVRGGNEDGVMQINRRNLTEDNSPPPYRLYVKVKRLLNAVTLVKQRMAMSFQVVLSNYGCIQSGHMLPYFESPQDGYVINKIQAISRPLLNDPHLGINTAVVLALPSRAEMNRIASAMHAEEESLPDLLKANAKGEPSYGLLKMCLQNLSLQICFYDVPFWSDSLSEESQADGEARGGSLYPQGQHWGVASKRRIQRRSKRKGKTLVASTFIPLSILLKKHKTKVRAPLVSSPFCTNRGGRSDMEVEILLKYDRVEGGGVQEKGATRRGGQNGVHKKGHINRHTSGQTHGQRKSTQVRPTQGHAMLLKSKAETCAHRHAHGKDGPPAYGIVAGGLNIHSSADTQSGLRLSDDFDLAGRHDSVDFSNIPLLTLPKIPPPVS</sequence>
<feature type="region of interest" description="Disordered" evidence="2">
    <location>
        <begin position="1423"/>
        <end position="1615"/>
    </location>
</feature>
<feature type="compositionally biased region" description="Polar residues" evidence="2">
    <location>
        <begin position="2405"/>
        <end position="2414"/>
    </location>
</feature>
<feature type="compositionally biased region" description="Basic residues" evidence="2">
    <location>
        <begin position="3984"/>
        <end position="3993"/>
    </location>
</feature>
<evidence type="ECO:0000256" key="1">
    <source>
        <dbReference type="SAM" id="Coils"/>
    </source>
</evidence>
<feature type="region of interest" description="Disordered" evidence="2">
    <location>
        <begin position="1050"/>
        <end position="1083"/>
    </location>
</feature>
<protein>
    <submittedName>
        <fullName evidence="3">Uncharacterized protein</fullName>
    </submittedName>
</protein>
<dbReference type="VEuPathDB" id="PlasmoDB:PVX_097800"/>
<feature type="region of interest" description="Disordered" evidence="2">
    <location>
        <begin position="4148"/>
        <end position="4233"/>
    </location>
</feature>
<feature type="compositionally biased region" description="Basic and acidic residues" evidence="2">
    <location>
        <begin position="3578"/>
        <end position="3588"/>
    </location>
</feature>
<feature type="compositionally biased region" description="Polar residues" evidence="2">
    <location>
        <begin position="781"/>
        <end position="797"/>
    </location>
</feature>
<dbReference type="VEuPathDB" id="PlasmoDB:PVP01_1029200"/>
<feature type="compositionally biased region" description="Basic and acidic residues" evidence="2">
    <location>
        <begin position="2961"/>
        <end position="2979"/>
    </location>
</feature>
<feature type="compositionally biased region" description="Low complexity" evidence="2">
    <location>
        <begin position="3092"/>
        <end position="3105"/>
    </location>
</feature>
<feature type="compositionally biased region" description="Basic and acidic residues" evidence="2">
    <location>
        <begin position="251"/>
        <end position="274"/>
    </location>
</feature>
<feature type="coiled-coil region" evidence="1">
    <location>
        <begin position="21"/>
        <end position="48"/>
    </location>
</feature>
<feature type="region of interest" description="Disordered" evidence="2">
    <location>
        <begin position="328"/>
        <end position="386"/>
    </location>
</feature>
<feature type="compositionally biased region" description="Polar residues" evidence="2">
    <location>
        <begin position="275"/>
        <end position="287"/>
    </location>
</feature>
<feature type="region of interest" description="Disordered" evidence="2">
    <location>
        <begin position="765"/>
        <end position="797"/>
    </location>
</feature>
<feature type="compositionally biased region" description="Gly residues" evidence="2">
    <location>
        <begin position="228"/>
        <end position="249"/>
    </location>
</feature>
<dbReference type="VEuPathDB" id="PlasmoDB:PVW1_100053300"/>
<feature type="compositionally biased region" description="Low complexity" evidence="2">
    <location>
        <begin position="1523"/>
        <end position="1533"/>
    </location>
</feature>
<feature type="region of interest" description="Disordered" evidence="2">
    <location>
        <begin position="2715"/>
        <end position="2750"/>
    </location>
</feature>
<feature type="region of interest" description="Disordered" evidence="2">
    <location>
        <begin position="2677"/>
        <end position="2700"/>
    </location>
</feature>
<dbReference type="EMBL" id="LT615248">
    <property type="protein sequence ID" value="SCO67849.1"/>
    <property type="molecule type" value="Genomic_DNA"/>
</dbReference>
<feature type="region of interest" description="Disordered" evidence="2">
    <location>
        <begin position="2387"/>
        <end position="2418"/>
    </location>
</feature>
<feature type="region of interest" description="Disordered" evidence="2">
    <location>
        <begin position="3076"/>
        <end position="3105"/>
    </location>
</feature>
<feature type="region of interest" description="Disordered" evidence="2">
    <location>
        <begin position="3973"/>
        <end position="3993"/>
    </location>
</feature>
<feature type="region of interest" description="Disordered" evidence="2">
    <location>
        <begin position="969"/>
        <end position="1001"/>
    </location>
</feature>
<feature type="region of interest" description="Disordered" evidence="2">
    <location>
        <begin position="71"/>
        <end position="168"/>
    </location>
</feature>
<feature type="compositionally biased region" description="Basic and acidic residues" evidence="2">
    <location>
        <begin position="120"/>
        <end position="130"/>
    </location>
</feature>